<evidence type="ECO:0000256" key="3">
    <source>
        <dbReference type="ARBA" id="ARBA00022771"/>
    </source>
</evidence>
<feature type="domain" description="SAND" evidence="11">
    <location>
        <begin position="144"/>
        <end position="224"/>
    </location>
</feature>
<feature type="compositionally biased region" description="Low complexity" evidence="10">
    <location>
        <begin position="132"/>
        <end position="141"/>
    </location>
</feature>
<dbReference type="InterPro" id="IPR000770">
    <property type="entry name" value="SAND_dom"/>
</dbReference>
<dbReference type="Pfam" id="PF01342">
    <property type="entry name" value="SAND"/>
    <property type="match status" value="1"/>
</dbReference>
<protein>
    <submittedName>
        <fullName evidence="13">(African queen) hypothetical protein</fullName>
    </submittedName>
</protein>
<dbReference type="GO" id="GO:0005634">
    <property type="term" value="C:nucleus"/>
    <property type="evidence" value="ECO:0007669"/>
    <property type="project" value="TreeGrafter"/>
</dbReference>
<keyword evidence="8" id="KW-0539">Nucleus</keyword>
<keyword evidence="4" id="KW-0862">Zinc</keyword>
<evidence type="ECO:0000256" key="4">
    <source>
        <dbReference type="ARBA" id="ARBA00022833"/>
    </source>
</evidence>
<dbReference type="GO" id="GO:0000981">
    <property type="term" value="F:DNA-binding transcription factor activity, RNA polymerase II-specific"/>
    <property type="evidence" value="ECO:0007669"/>
    <property type="project" value="TreeGrafter"/>
</dbReference>
<evidence type="ECO:0000259" key="12">
    <source>
        <dbReference type="PROSITE" id="PS50865"/>
    </source>
</evidence>
<evidence type="ECO:0000256" key="6">
    <source>
        <dbReference type="ARBA" id="ARBA00023125"/>
    </source>
</evidence>
<keyword evidence="3 9" id="KW-0863">Zinc-finger</keyword>
<evidence type="ECO:0000256" key="5">
    <source>
        <dbReference type="ARBA" id="ARBA00023015"/>
    </source>
</evidence>
<dbReference type="Gene3D" id="3.10.390.10">
    <property type="entry name" value="SAND domain-like"/>
    <property type="match status" value="1"/>
</dbReference>
<organism evidence="13 14">
    <name type="scientific">Danaus chrysippus</name>
    <name type="common">African queen</name>
    <dbReference type="NCBI Taxonomy" id="151541"/>
    <lineage>
        <taxon>Eukaryota</taxon>
        <taxon>Metazoa</taxon>
        <taxon>Ecdysozoa</taxon>
        <taxon>Arthropoda</taxon>
        <taxon>Hexapoda</taxon>
        <taxon>Insecta</taxon>
        <taxon>Pterygota</taxon>
        <taxon>Neoptera</taxon>
        <taxon>Endopterygota</taxon>
        <taxon>Lepidoptera</taxon>
        <taxon>Glossata</taxon>
        <taxon>Ditrysia</taxon>
        <taxon>Papilionoidea</taxon>
        <taxon>Nymphalidae</taxon>
        <taxon>Danainae</taxon>
        <taxon>Danaini</taxon>
        <taxon>Danaina</taxon>
        <taxon>Danaus</taxon>
        <taxon>Anosia</taxon>
    </lineage>
</organism>
<evidence type="ECO:0000259" key="11">
    <source>
        <dbReference type="PROSITE" id="PS50864"/>
    </source>
</evidence>
<evidence type="ECO:0000256" key="2">
    <source>
        <dbReference type="ARBA" id="ARBA00022723"/>
    </source>
</evidence>
<keyword evidence="14" id="KW-1185">Reference proteome</keyword>
<dbReference type="InterPro" id="IPR002893">
    <property type="entry name" value="Znf_MYND"/>
</dbReference>
<feature type="region of interest" description="Disordered" evidence="10">
    <location>
        <begin position="1"/>
        <end position="37"/>
    </location>
</feature>
<dbReference type="Proteomes" id="UP000789524">
    <property type="component" value="Unassembled WGS sequence"/>
</dbReference>
<dbReference type="GO" id="GO:0003677">
    <property type="term" value="F:DNA binding"/>
    <property type="evidence" value="ECO:0007669"/>
    <property type="project" value="UniProtKB-KW"/>
</dbReference>
<dbReference type="Gene3D" id="6.10.140.2220">
    <property type="match status" value="1"/>
</dbReference>
<sequence>MAENRSSENVVMPDITEVSEPDPLSTAAEHDTDCSDGDTVLSASIKDTRRSSDSNGVVTVPVSLPVGTLITGTTFNVITSDQLQHFKPMICVDNGFISGGPVQEDIKPTHIVIQNTSSTTAAREQKSHETGSNSTSNRSMTNRSWVETANMPILPIRCKNTSAELHKQRLGSGGRGRCIKYGSEWYTPSEFEALCGRASSKDWKRSIRFGGRSIQALIDEGILTPHATSCTCGACCDDQTGNLIFFPAMGPVRLFTPYKRKRKNQDGTDEKNVKVKRDTSLSDAEVDSIHQTSSNSHSKEAWQSIAEGLDTNSDYHLLASPEPPPDITAAIPDMTKVLKRLEDIGQNLTRLSGELKQCVEDVKIMSTRQMERLEQERASALLAASMDAHVEAEQVSLHNVDESEAKKCANCNREASAECSLCRRTPYCSTYCQKKDWAAHQIECLRSVPTIHTDAQQHQSIMLIVESPHQ</sequence>
<feature type="compositionally biased region" description="Basic and acidic residues" evidence="10">
    <location>
        <begin position="264"/>
        <end position="280"/>
    </location>
</feature>
<dbReference type="PROSITE" id="PS50864">
    <property type="entry name" value="SAND"/>
    <property type="match status" value="1"/>
</dbReference>
<keyword evidence="6" id="KW-0238">DNA-binding</keyword>
<evidence type="ECO:0000256" key="9">
    <source>
        <dbReference type="PROSITE-ProRule" id="PRU00134"/>
    </source>
</evidence>
<comment type="caution">
    <text evidence="13">The sequence shown here is derived from an EMBL/GenBank/DDBJ whole genome shotgun (WGS) entry which is preliminary data.</text>
</comment>
<dbReference type="PANTHER" id="PTHR10237">
    <property type="entry name" value="DEFORMED EPIDERMAL AUTOREGULATORY FACTOR 1 HOMOLOG SUPPRESSIN"/>
    <property type="match status" value="1"/>
</dbReference>
<evidence type="ECO:0000313" key="13">
    <source>
        <dbReference type="EMBL" id="CAG9558609.1"/>
    </source>
</evidence>
<gene>
    <name evidence="13" type="ORF">DCHRY22_LOCUS663</name>
</gene>
<name>A0A8J2MX14_9NEOP</name>
<dbReference type="SUPFAM" id="SSF63763">
    <property type="entry name" value="SAND domain-like"/>
    <property type="match status" value="1"/>
</dbReference>
<dbReference type="InterPro" id="IPR024119">
    <property type="entry name" value="TF_DEAF-1"/>
</dbReference>
<dbReference type="EMBL" id="CAKASE010000043">
    <property type="protein sequence ID" value="CAG9558609.1"/>
    <property type="molecule type" value="Genomic_DNA"/>
</dbReference>
<dbReference type="InterPro" id="IPR010919">
    <property type="entry name" value="SAND-like_dom_sf"/>
</dbReference>
<evidence type="ECO:0000256" key="7">
    <source>
        <dbReference type="ARBA" id="ARBA00023163"/>
    </source>
</evidence>
<keyword evidence="2" id="KW-0479">Metal-binding</keyword>
<dbReference type="FunFam" id="3.10.390.10:FF:000004">
    <property type="entry name" value="Deformed epidermal autoregulatory factor 1"/>
    <property type="match status" value="1"/>
</dbReference>
<dbReference type="AlphaFoldDB" id="A0A8J2MX14"/>
<accession>A0A8J2MX14</accession>
<evidence type="ECO:0000313" key="14">
    <source>
        <dbReference type="Proteomes" id="UP000789524"/>
    </source>
</evidence>
<evidence type="ECO:0000256" key="8">
    <source>
        <dbReference type="ARBA" id="ARBA00023242"/>
    </source>
</evidence>
<dbReference type="PANTHER" id="PTHR10237:SF1">
    <property type="entry name" value="DEFORMED EPIDERMAL AUTOREGULATORY FACTOR 1 HOMOLOG"/>
    <property type="match status" value="1"/>
</dbReference>
<dbReference type="PROSITE" id="PS50865">
    <property type="entry name" value="ZF_MYND_2"/>
    <property type="match status" value="1"/>
</dbReference>
<keyword evidence="1" id="KW-0597">Phosphoprotein</keyword>
<dbReference type="GO" id="GO:0008270">
    <property type="term" value="F:zinc ion binding"/>
    <property type="evidence" value="ECO:0007669"/>
    <property type="project" value="UniProtKB-KW"/>
</dbReference>
<dbReference type="OrthoDB" id="437457at2759"/>
<dbReference type="SUPFAM" id="SSF144232">
    <property type="entry name" value="HIT/MYND zinc finger-like"/>
    <property type="match status" value="1"/>
</dbReference>
<reference evidence="13" key="1">
    <citation type="submission" date="2021-09" db="EMBL/GenBank/DDBJ databases">
        <authorList>
            <person name="Martin H S."/>
        </authorList>
    </citation>
    <scope>NUCLEOTIDE SEQUENCE</scope>
</reference>
<dbReference type="SMART" id="SM00258">
    <property type="entry name" value="SAND"/>
    <property type="match status" value="1"/>
</dbReference>
<feature type="domain" description="MYND-type" evidence="12">
    <location>
        <begin position="408"/>
        <end position="444"/>
    </location>
</feature>
<evidence type="ECO:0000256" key="10">
    <source>
        <dbReference type="SAM" id="MobiDB-lite"/>
    </source>
</evidence>
<dbReference type="PROSITE" id="PS01360">
    <property type="entry name" value="ZF_MYND_1"/>
    <property type="match status" value="1"/>
</dbReference>
<feature type="region of interest" description="Disordered" evidence="10">
    <location>
        <begin position="257"/>
        <end position="301"/>
    </location>
</feature>
<feature type="region of interest" description="Disordered" evidence="10">
    <location>
        <begin position="116"/>
        <end position="141"/>
    </location>
</feature>
<keyword evidence="7" id="KW-0804">Transcription</keyword>
<keyword evidence="5" id="KW-0805">Transcription regulation</keyword>
<dbReference type="Pfam" id="PF01753">
    <property type="entry name" value="zf-MYND"/>
    <property type="match status" value="1"/>
</dbReference>
<evidence type="ECO:0000256" key="1">
    <source>
        <dbReference type="ARBA" id="ARBA00022553"/>
    </source>
</evidence>
<proteinExistence type="predicted"/>